<dbReference type="Proteomes" id="UP001500724">
    <property type="component" value="Unassembled WGS sequence"/>
</dbReference>
<proteinExistence type="predicted"/>
<feature type="compositionally biased region" description="Low complexity" evidence="1">
    <location>
        <begin position="44"/>
        <end position="61"/>
    </location>
</feature>
<evidence type="ECO:0000256" key="1">
    <source>
        <dbReference type="SAM" id="MobiDB-lite"/>
    </source>
</evidence>
<sequence>MPGTGRAEGLAAGIATGLGRRTSCAGLGRRSSWPEDRPYTVECSRSVRTPPPVSSSTIRSPAGLRTAAPQSGQVKE</sequence>
<comment type="caution">
    <text evidence="2">The sequence shown here is derived from an EMBL/GenBank/DDBJ whole genome shotgun (WGS) entry which is preliminary data.</text>
</comment>
<feature type="region of interest" description="Disordered" evidence="1">
    <location>
        <begin position="21"/>
        <end position="76"/>
    </location>
</feature>
<accession>A0ABN1H975</accession>
<name>A0ABN1H975_9ACTN</name>
<keyword evidence="3" id="KW-1185">Reference proteome</keyword>
<protein>
    <submittedName>
        <fullName evidence="2">Uncharacterized protein</fullName>
    </submittedName>
</protein>
<reference evidence="2 3" key="1">
    <citation type="journal article" date="2019" name="Int. J. Syst. Evol. Microbiol.">
        <title>The Global Catalogue of Microorganisms (GCM) 10K type strain sequencing project: providing services to taxonomists for standard genome sequencing and annotation.</title>
        <authorList>
            <consortium name="The Broad Institute Genomics Platform"/>
            <consortium name="The Broad Institute Genome Sequencing Center for Infectious Disease"/>
            <person name="Wu L."/>
            <person name="Ma J."/>
        </authorList>
    </citation>
    <scope>NUCLEOTIDE SEQUENCE [LARGE SCALE GENOMIC DNA]</scope>
    <source>
        <strain evidence="2 3">JCM 10367</strain>
    </source>
</reference>
<organism evidence="2 3">
    <name type="scientific">Streptomyces thermocarboxydovorans</name>
    <dbReference type="NCBI Taxonomy" id="59298"/>
    <lineage>
        <taxon>Bacteria</taxon>
        <taxon>Bacillati</taxon>
        <taxon>Actinomycetota</taxon>
        <taxon>Actinomycetes</taxon>
        <taxon>Kitasatosporales</taxon>
        <taxon>Streptomycetaceae</taxon>
        <taxon>Streptomyces</taxon>
    </lineage>
</organism>
<evidence type="ECO:0000313" key="2">
    <source>
        <dbReference type="EMBL" id="GAA0633854.1"/>
    </source>
</evidence>
<dbReference type="EMBL" id="BAAAGU010000005">
    <property type="protein sequence ID" value="GAA0633854.1"/>
    <property type="molecule type" value="Genomic_DNA"/>
</dbReference>
<gene>
    <name evidence="2" type="ORF">GCM10009535_07170</name>
</gene>
<evidence type="ECO:0000313" key="3">
    <source>
        <dbReference type="Proteomes" id="UP001500724"/>
    </source>
</evidence>